<dbReference type="VEuPathDB" id="FungiDB:TRIVIDRAFT_7987"/>
<dbReference type="STRING" id="413071.G9MTZ1"/>
<sequence>THQDYTVGWISIINPEMAAFRALLDEEHAPLPKVGNDDNAYILGRMGRHNVVMAFPSAYGTNPATQTVTNMIRSFPNIRFGLLVGIGGGAPQPINPDPRKDIRLTDVVVSSPEKELSGVIQWDMGTLEESGPVIKSHLNKPPQVLLKAMKLLQLNHGFGKGNMWHYIDQVTRSNMPGMEAARHPGADNDQLFQSGYKHKDGDTCLGCDTSKIVARAKRESTRAEVHYGQIASGNMVMRNAKKRDTLRKMWRVICLEMEAAGLMDNFPCTVIRGICDYSDSHKNKQWQAYAALTAAAYAKDLLMTVQPEEVELTPPANDIMNGERL</sequence>
<accession>G9MTZ1</accession>
<dbReference type="AlphaFoldDB" id="G9MTZ1"/>
<dbReference type="PANTHER" id="PTHR46082:SF11">
    <property type="entry name" value="AAA+ ATPASE DOMAIN-CONTAINING PROTEIN-RELATED"/>
    <property type="match status" value="1"/>
</dbReference>
<comment type="caution">
    <text evidence="1">The sequence shown here is derived from an EMBL/GenBank/DDBJ whole genome shotgun (WGS) entry which is preliminary data.</text>
</comment>
<dbReference type="OrthoDB" id="163438at2759"/>
<dbReference type="InterPro" id="IPR053137">
    <property type="entry name" value="NLR-like"/>
</dbReference>
<gene>
    <name evidence="1" type="ORF">TRIVIDRAFT_7987</name>
</gene>
<protein>
    <recommendedName>
        <fullName evidence="3">Nucleoside phosphorylase domain-containing protein</fullName>
    </recommendedName>
</protein>
<dbReference type="eggNOG" id="ENOG502RNYA">
    <property type="taxonomic scope" value="Eukaryota"/>
</dbReference>
<proteinExistence type="predicted"/>
<evidence type="ECO:0008006" key="3">
    <source>
        <dbReference type="Google" id="ProtNLM"/>
    </source>
</evidence>
<dbReference type="InParanoid" id="G9MTZ1"/>
<name>G9MTZ1_HYPVG</name>
<reference evidence="1 2" key="1">
    <citation type="journal article" date="2011" name="Genome Biol.">
        <title>Comparative genome sequence analysis underscores mycoparasitism as the ancestral life style of Trichoderma.</title>
        <authorList>
            <person name="Kubicek C.P."/>
            <person name="Herrera-Estrella A."/>
            <person name="Seidl-Seiboth V."/>
            <person name="Martinez D.A."/>
            <person name="Druzhinina I.S."/>
            <person name="Thon M."/>
            <person name="Zeilinger S."/>
            <person name="Casas-Flores S."/>
            <person name="Horwitz B.A."/>
            <person name="Mukherjee P.K."/>
            <person name="Mukherjee M."/>
            <person name="Kredics L."/>
            <person name="Alcaraz L.D."/>
            <person name="Aerts A."/>
            <person name="Antal Z."/>
            <person name="Atanasova L."/>
            <person name="Cervantes-Badillo M.G."/>
            <person name="Challacombe J."/>
            <person name="Chertkov O."/>
            <person name="McCluskey K."/>
            <person name="Coulpier F."/>
            <person name="Deshpande N."/>
            <person name="von Doehren H."/>
            <person name="Ebbole D.J."/>
            <person name="Esquivel-Naranjo E.U."/>
            <person name="Fekete E."/>
            <person name="Flipphi M."/>
            <person name="Glaser F."/>
            <person name="Gomez-Rodriguez E.Y."/>
            <person name="Gruber S."/>
            <person name="Han C."/>
            <person name="Henrissat B."/>
            <person name="Hermosa R."/>
            <person name="Hernandez-Onate M."/>
            <person name="Karaffa L."/>
            <person name="Kosti I."/>
            <person name="Le Crom S."/>
            <person name="Lindquist E."/>
            <person name="Lucas S."/>
            <person name="Luebeck M."/>
            <person name="Luebeck P.S."/>
            <person name="Margeot A."/>
            <person name="Metz B."/>
            <person name="Misra M."/>
            <person name="Nevalainen H."/>
            <person name="Omann M."/>
            <person name="Packer N."/>
            <person name="Perrone G."/>
            <person name="Uresti-Rivera E.E."/>
            <person name="Salamov A."/>
            <person name="Schmoll M."/>
            <person name="Seiboth B."/>
            <person name="Shapiro H."/>
            <person name="Sukno S."/>
            <person name="Tamayo-Ramos J.A."/>
            <person name="Tisch D."/>
            <person name="Wiest A."/>
            <person name="Wilkinson H.H."/>
            <person name="Zhang M."/>
            <person name="Coutinho P.M."/>
            <person name="Kenerley C.M."/>
            <person name="Monte E."/>
            <person name="Baker S.E."/>
            <person name="Grigoriev I.V."/>
        </authorList>
    </citation>
    <scope>NUCLEOTIDE SEQUENCE [LARGE SCALE GENOMIC DNA]</scope>
    <source>
        <strain evidence="2">Gv29-8 / FGSC 10586</strain>
    </source>
</reference>
<dbReference type="PANTHER" id="PTHR46082">
    <property type="entry name" value="ATP/GTP-BINDING PROTEIN-RELATED"/>
    <property type="match status" value="1"/>
</dbReference>
<dbReference type="OMA" id="PPANDIM"/>
<dbReference type="GeneID" id="25798122"/>
<dbReference type="Gene3D" id="3.40.50.1580">
    <property type="entry name" value="Nucleoside phosphorylase domain"/>
    <property type="match status" value="1"/>
</dbReference>
<dbReference type="HOGENOM" id="CLU_000288_34_22_1"/>
<dbReference type="SUPFAM" id="SSF53167">
    <property type="entry name" value="Purine and uridine phosphorylases"/>
    <property type="match status" value="1"/>
</dbReference>
<feature type="non-terminal residue" evidence="1">
    <location>
        <position position="325"/>
    </location>
</feature>
<dbReference type="InterPro" id="IPR035994">
    <property type="entry name" value="Nucleoside_phosphorylase_sf"/>
</dbReference>
<dbReference type="GO" id="GO:0003824">
    <property type="term" value="F:catalytic activity"/>
    <property type="evidence" value="ECO:0007669"/>
    <property type="project" value="InterPro"/>
</dbReference>
<keyword evidence="2" id="KW-1185">Reference proteome</keyword>
<dbReference type="Proteomes" id="UP000007115">
    <property type="component" value="Unassembled WGS sequence"/>
</dbReference>
<dbReference type="RefSeq" id="XP_013956284.1">
    <property type="nucleotide sequence ID" value="XM_014100809.1"/>
</dbReference>
<dbReference type="GO" id="GO:0009116">
    <property type="term" value="P:nucleoside metabolic process"/>
    <property type="evidence" value="ECO:0007669"/>
    <property type="project" value="InterPro"/>
</dbReference>
<evidence type="ECO:0000313" key="1">
    <source>
        <dbReference type="EMBL" id="EHK22091.1"/>
    </source>
</evidence>
<dbReference type="EMBL" id="ABDF02000027">
    <property type="protein sequence ID" value="EHK22091.1"/>
    <property type="molecule type" value="Genomic_DNA"/>
</dbReference>
<organism evidence="1 2">
    <name type="scientific">Hypocrea virens (strain Gv29-8 / FGSC 10586)</name>
    <name type="common">Gliocladium virens</name>
    <name type="synonym">Trichoderma virens</name>
    <dbReference type="NCBI Taxonomy" id="413071"/>
    <lineage>
        <taxon>Eukaryota</taxon>
        <taxon>Fungi</taxon>
        <taxon>Dikarya</taxon>
        <taxon>Ascomycota</taxon>
        <taxon>Pezizomycotina</taxon>
        <taxon>Sordariomycetes</taxon>
        <taxon>Hypocreomycetidae</taxon>
        <taxon>Hypocreales</taxon>
        <taxon>Hypocreaceae</taxon>
        <taxon>Trichoderma</taxon>
    </lineage>
</organism>
<feature type="non-terminal residue" evidence="1">
    <location>
        <position position="1"/>
    </location>
</feature>
<evidence type="ECO:0000313" key="2">
    <source>
        <dbReference type="Proteomes" id="UP000007115"/>
    </source>
</evidence>